<organism evidence="4 5">
    <name type="scientific">Kangiella sediminilitoris</name>
    <dbReference type="NCBI Taxonomy" id="1144748"/>
    <lineage>
        <taxon>Bacteria</taxon>
        <taxon>Pseudomonadati</taxon>
        <taxon>Pseudomonadota</taxon>
        <taxon>Gammaproteobacteria</taxon>
        <taxon>Kangiellales</taxon>
        <taxon>Kangiellaceae</taxon>
        <taxon>Kangiella</taxon>
    </lineage>
</organism>
<evidence type="ECO:0000256" key="1">
    <source>
        <dbReference type="ARBA" id="ARBA00012404"/>
    </source>
</evidence>
<protein>
    <recommendedName>
        <fullName evidence="1">chorismate mutase</fullName>
        <ecNumber evidence="1">5.4.99.5</ecNumber>
    </recommendedName>
</protein>
<dbReference type="KEGG" id="ksd:KS2013_1418"/>
<keyword evidence="2" id="KW-0175">Coiled coil</keyword>
<name>A0A1B3BBG2_9GAMM</name>
<dbReference type="InterPro" id="IPR036263">
    <property type="entry name" value="Chorismate_II_sf"/>
</dbReference>
<dbReference type="EC" id="5.4.99.5" evidence="1"/>
<dbReference type="AlphaFoldDB" id="A0A1B3BBG2"/>
<dbReference type="SUPFAM" id="SSF48600">
    <property type="entry name" value="Chorismate mutase II"/>
    <property type="match status" value="1"/>
</dbReference>
<dbReference type="OrthoDB" id="9802281at2"/>
<keyword evidence="5" id="KW-1185">Reference proteome</keyword>
<evidence type="ECO:0000313" key="4">
    <source>
        <dbReference type="EMBL" id="AOE50130.1"/>
    </source>
</evidence>
<dbReference type="Pfam" id="PF01817">
    <property type="entry name" value="CM_2"/>
    <property type="match status" value="1"/>
</dbReference>
<dbReference type="GO" id="GO:0004106">
    <property type="term" value="F:chorismate mutase activity"/>
    <property type="evidence" value="ECO:0007669"/>
    <property type="project" value="UniProtKB-EC"/>
</dbReference>
<accession>A0A1B3BBG2</accession>
<reference evidence="5" key="1">
    <citation type="submission" date="2015-08" db="EMBL/GenBank/DDBJ databases">
        <authorList>
            <person name="Kim K.M."/>
        </authorList>
    </citation>
    <scope>NUCLEOTIDE SEQUENCE [LARGE SCALE GENOMIC DNA]</scope>
    <source>
        <strain evidence="5">KCTC 23892</strain>
    </source>
</reference>
<proteinExistence type="predicted"/>
<dbReference type="EMBL" id="CP012418">
    <property type="protein sequence ID" value="AOE50130.1"/>
    <property type="molecule type" value="Genomic_DNA"/>
</dbReference>
<dbReference type="SMART" id="SM00830">
    <property type="entry name" value="CM_2"/>
    <property type="match status" value="1"/>
</dbReference>
<feature type="domain" description="Chorismate mutase" evidence="3">
    <location>
        <begin position="18"/>
        <end position="108"/>
    </location>
</feature>
<dbReference type="InterPro" id="IPR036979">
    <property type="entry name" value="CM_dom_sf"/>
</dbReference>
<evidence type="ECO:0000256" key="2">
    <source>
        <dbReference type="SAM" id="Coils"/>
    </source>
</evidence>
<evidence type="ECO:0000259" key="3">
    <source>
        <dbReference type="PROSITE" id="PS51168"/>
    </source>
</evidence>
<sequence>MVLKASHLKIYNFKINRTKVMQKLEAIRQQIDKLDLKLLEIIAKRSTEIDKINKIKQAERQEAFDPNREQEILNRLHKHNKSLYNSAEIGSIYKAIFKASIMLQHRLREKVEN</sequence>
<dbReference type="PROSITE" id="PS51168">
    <property type="entry name" value="CHORISMATE_MUT_2"/>
    <property type="match status" value="1"/>
</dbReference>
<feature type="coiled-coil region" evidence="2">
    <location>
        <begin position="17"/>
        <end position="44"/>
    </location>
</feature>
<dbReference type="Proteomes" id="UP000094147">
    <property type="component" value="Chromosome"/>
</dbReference>
<dbReference type="GO" id="GO:0046417">
    <property type="term" value="P:chorismate metabolic process"/>
    <property type="evidence" value="ECO:0007669"/>
    <property type="project" value="InterPro"/>
</dbReference>
<gene>
    <name evidence="4" type="ORF">KS2013_1418</name>
</gene>
<evidence type="ECO:0000313" key="5">
    <source>
        <dbReference type="Proteomes" id="UP000094147"/>
    </source>
</evidence>
<dbReference type="STRING" id="1144748.KS2013_1418"/>
<dbReference type="InterPro" id="IPR002701">
    <property type="entry name" value="CM_II_prokaryot"/>
</dbReference>
<dbReference type="Gene3D" id="1.20.59.10">
    <property type="entry name" value="Chorismate mutase"/>
    <property type="match status" value="1"/>
</dbReference>